<proteinExistence type="predicted"/>
<keyword evidence="3" id="KW-1185">Reference proteome</keyword>
<reference evidence="2 3" key="1">
    <citation type="submission" date="2019-12" db="EMBL/GenBank/DDBJ databases">
        <title>Draft genome sequence of the ascomycete Xylaria multiplex DSM 110363.</title>
        <authorList>
            <person name="Buettner E."/>
            <person name="Kellner H."/>
        </authorList>
    </citation>
    <scope>NUCLEOTIDE SEQUENCE [LARGE SCALE GENOMIC DNA]</scope>
    <source>
        <strain evidence="2 3">DSM 110363</strain>
    </source>
</reference>
<sequence>MDQALRLLAQLAAPQQASPQQASPPQAPPHQITEASLQTLLSLSTPSQLQSQGLTSQVLPALQLLQALLALLQPPPQTLASQAPAAPQASQALPPTLLSKASELEPIFQRMVLEQSHEKRTLDIIREELTRQLVGDLTVEQRKQLYEVRSNPDQLALVFKQEMDKAKSE</sequence>
<feature type="region of interest" description="Disordered" evidence="1">
    <location>
        <begin position="9"/>
        <end position="31"/>
    </location>
</feature>
<dbReference type="Proteomes" id="UP000481858">
    <property type="component" value="Unassembled WGS sequence"/>
</dbReference>
<gene>
    <name evidence="2" type="ORF">GQX73_g10590</name>
</gene>
<evidence type="ECO:0000313" key="3">
    <source>
        <dbReference type="Proteomes" id="UP000481858"/>
    </source>
</evidence>
<feature type="compositionally biased region" description="Low complexity" evidence="1">
    <location>
        <begin position="9"/>
        <end position="24"/>
    </location>
</feature>
<protein>
    <submittedName>
        <fullName evidence="2">Uncharacterized protein</fullName>
    </submittedName>
</protein>
<accession>A0A7C8MWV7</accession>
<dbReference type="InParanoid" id="A0A7C8MWV7"/>
<comment type="caution">
    <text evidence="2">The sequence shown here is derived from an EMBL/GenBank/DDBJ whole genome shotgun (WGS) entry which is preliminary data.</text>
</comment>
<dbReference type="EMBL" id="WUBL01000246">
    <property type="protein sequence ID" value="KAF2962976.1"/>
    <property type="molecule type" value="Genomic_DNA"/>
</dbReference>
<evidence type="ECO:0000313" key="2">
    <source>
        <dbReference type="EMBL" id="KAF2962976.1"/>
    </source>
</evidence>
<name>A0A7C8MWV7_9PEZI</name>
<dbReference type="AlphaFoldDB" id="A0A7C8MWV7"/>
<evidence type="ECO:0000256" key="1">
    <source>
        <dbReference type="SAM" id="MobiDB-lite"/>
    </source>
</evidence>
<organism evidence="2 3">
    <name type="scientific">Xylaria multiplex</name>
    <dbReference type="NCBI Taxonomy" id="323545"/>
    <lineage>
        <taxon>Eukaryota</taxon>
        <taxon>Fungi</taxon>
        <taxon>Dikarya</taxon>
        <taxon>Ascomycota</taxon>
        <taxon>Pezizomycotina</taxon>
        <taxon>Sordariomycetes</taxon>
        <taxon>Xylariomycetidae</taxon>
        <taxon>Xylariales</taxon>
        <taxon>Xylariaceae</taxon>
        <taxon>Xylaria</taxon>
    </lineage>
</organism>